<accession>A0A4Z2FA18</accession>
<keyword evidence="1" id="KW-0472">Membrane</keyword>
<dbReference type="Proteomes" id="UP000314294">
    <property type="component" value="Unassembled WGS sequence"/>
</dbReference>
<reference evidence="2 3" key="1">
    <citation type="submission" date="2019-03" db="EMBL/GenBank/DDBJ databases">
        <title>First draft genome of Liparis tanakae, snailfish: a comprehensive survey of snailfish specific genes.</title>
        <authorList>
            <person name="Kim W."/>
            <person name="Song I."/>
            <person name="Jeong J.-H."/>
            <person name="Kim D."/>
            <person name="Kim S."/>
            <person name="Ryu S."/>
            <person name="Song J.Y."/>
            <person name="Lee S.K."/>
        </authorList>
    </citation>
    <scope>NUCLEOTIDE SEQUENCE [LARGE SCALE GENOMIC DNA]</scope>
    <source>
        <tissue evidence="2">Muscle</tissue>
    </source>
</reference>
<protein>
    <submittedName>
        <fullName evidence="2">Uncharacterized protein</fullName>
    </submittedName>
</protein>
<name>A0A4Z2FA18_9TELE</name>
<feature type="transmembrane region" description="Helical" evidence="1">
    <location>
        <begin position="73"/>
        <end position="94"/>
    </location>
</feature>
<dbReference type="EMBL" id="SRLO01001461">
    <property type="protein sequence ID" value="TNN37644.1"/>
    <property type="molecule type" value="Genomic_DNA"/>
</dbReference>
<keyword evidence="3" id="KW-1185">Reference proteome</keyword>
<keyword evidence="1" id="KW-1133">Transmembrane helix</keyword>
<evidence type="ECO:0000313" key="3">
    <source>
        <dbReference type="Proteomes" id="UP000314294"/>
    </source>
</evidence>
<gene>
    <name evidence="2" type="ORF">EYF80_052181</name>
</gene>
<evidence type="ECO:0000313" key="2">
    <source>
        <dbReference type="EMBL" id="TNN37644.1"/>
    </source>
</evidence>
<organism evidence="2 3">
    <name type="scientific">Liparis tanakae</name>
    <name type="common">Tanaka's snailfish</name>
    <dbReference type="NCBI Taxonomy" id="230148"/>
    <lineage>
        <taxon>Eukaryota</taxon>
        <taxon>Metazoa</taxon>
        <taxon>Chordata</taxon>
        <taxon>Craniata</taxon>
        <taxon>Vertebrata</taxon>
        <taxon>Euteleostomi</taxon>
        <taxon>Actinopterygii</taxon>
        <taxon>Neopterygii</taxon>
        <taxon>Teleostei</taxon>
        <taxon>Neoteleostei</taxon>
        <taxon>Acanthomorphata</taxon>
        <taxon>Eupercaria</taxon>
        <taxon>Perciformes</taxon>
        <taxon>Cottioidei</taxon>
        <taxon>Cottales</taxon>
        <taxon>Liparidae</taxon>
        <taxon>Liparis</taxon>
    </lineage>
</organism>
<sequence>MRRGDAGWETDVEAWRWKADARDPFRGLFKRAALRAAASPRCHGTLSLCTAGSQRSSSWPLPSRLLSLRYDGVYIYIYLYIYIVHTVGIVSLLLSDLNLLDTISHTTDHCSSNLTANRAPFFK</sequence>
<dbReference type="AlphaFoldDB" id="A0A4Z2FA18"/>
<evidence type="ECO:0000256" key="1">
    <source>
        <dbReference type="SAM" id="Phobius"/>
    </source>
</evidence>
<comment type="caution">
    <text evidence="2">The sequence shown here is derived from an EMBL/GenBank/DDBJ whole genome shotgun (WGS) entry which is preliminary data.</text>
</comment>
<keyword evidence="1" id="KW-0812">Transmembrane</keyword>
<proteinExistence type="predicted"/>